<feature type="domain" description="FMN hydroxy acid dehydrogenase" evidence="8">
    <location>
        <begin position="67"/>
        <end position="363"/>
    </location>
</feature>
<reference evidence="9 10" key="1">
    <citation type="submission" date="2017-09" db="EMBL/GenBank/DDBJ databases">
        <authorList>
            <person name="Lee N."/>
            <person name="Cho B.-K."/>
        </authorList>
    </citation>
    <scope>NUCLEOTIDE SEQUENCE [LARGE SCALE GENOMIC DNA]</scope>
    <source>
        <strain evidence="9 10">ATCC 12853</strain>
    </source>
</reference>
<dbReference type="GO" id="GO:0030170">
    <property type="term" value="F:pyridoxal phosphate binding"/>
    <property type="evidence" value="ECO:0007669"/>
    <property type="project" value="InterPro"/>
</dbReference>
<dbReference type="KEGG" id="ska:CP970_03000"/>
<dbReference type="SUPFAM" id="SSF53383">
    <property type="entry name" value="PLP-dependent transferases"/>
    <property type="match status" value="1"/>
</dbReference>
<dbReference type="CDD" id="cd02809">
    <property type="entry name" value="alpha_hydroxyacid_oxid_FMN"/>
    <property type="match status" value="1"/>
</dbReference>
<dbReference type="InterPro" id="IPR004839">
    <property type="entry name" value="Aminotransferase_I/II_large"/>
</dbReference>
<feature type="region of interest" description="Disordered" evidence="7">
    <location>
        <begin position="1"/>
        <end position="70"/>
    </location>
</feature>
<dbReference type="RefSeq" id="WP_079043210.1">
    <property type="nucleotide sequence ID" value="NZ_CP023699.1"/>
</dbReference>
<evidence type="ECO:0000256" key="4">
    <source>
        <dbReference type="ARBA" id="ARBA00022679"/>
    </source>
</evidence>
<dbReference type="Gene3D" id="3.20.20.70">
    <property type="entry name" value="Aldolase class I"/>
    <property type="match status" value="1"/>
</dbReference>
<dbReference type="PROSITE" id="PS51349">
    <property type="entry name" value="FMN_HYDROXY_ACID_DH_2"/>
    <property type="match status" value="1"/>
</dbReference>
<evidence type="ECO:0000256" key="6">
    <source>
        <dbReference type="ARBA" id="ARBA00024042"/>
    </source>
</evidence>
<dbReference type="GO" id="GO:1901605">
    <property type="term" value="P:alpha-amino acid metabolic process"/>
    <property type="evidence" value="ECO:0007669"/>
    <property type="project" value="TreeGrafter"/>
</dbReference>
<sequence>MAGQRSDGSARIARGYEGKSGKSAPASAPGNSAAKRNRGSSGQHGSSGGLGPGNPGDHLPTGDHLPATGPERASVANRALFDRIGLRQCTPRNPGPPDTGVKILDRVWAAPLVVGPLDAPARPGGEFAVVQAAGTAGLPAVISAFAERTFAELASATDAPLWLRTYAFADRDTARRLAGQAEDAGIGALLLAVGDRDDIRLRRVAAPVNLGWQGPVADVHALLGATADWSDVTGLRAVTGLPLLVAGVHGAADALRALESGADGIVVDALEALPEIARTVAGRCPLLLSGGVRRGADVLAALASGADAVFAGRPVLDGLRAGGRAGVTEALDGLVRELGEAMAFTGTGTAADIAPGLIRTAHRAPDAPRSAGTRTVALRKSELHASVRDPVLDTMTFLNEITSRYPDAISFAPGRPYDGFFDSEQIFSHLRRYLNHLAEQGSSPQDIRTAMYQYGPTAGQIREIIADSLRVDENIDVPAESVVVTVGAQEAMLLVLRALISGPDDVLLVSSPCYVGIAGAARLLDIPVTPVEERADGVSCADLEAVLRAEKARGRRPRAFYVVPDHSNPSGTTMGETARAELLDLAARHDILILEDSPYRLVSPGPPLPTLKSMDRAHAVVHLGSFSKTVFPGARVGFVIADQPVVDDRGRTGLLADELAKIKSMVTVNTSSLSQAAVAGTLLAAGGRVSELNAAASQYYGDAMRATLRELDTRLPSERRDALGVRWNEPTGGFFLTVHVPFRADNAALTRSAQDFGVIWTPMTYFHPGGGGLHGMRLSTSYLTPAQIAEGTARLVRFIEAEAEAASADVT</sequence>
<evidence type="ECO:0000256" key="5">
    <source>
        <dbReference type="ARBA" id="ARBA00022898"/>
    </source>
</evidence>
<protein>
    <submittedName>
        <fullName evidence="9">Aminotransferase class I/II-fold pyridoxal phosphate-dependent enzyme</fullName>
    </submittedName>
</protein>
<dbReference type="OrthoDB" id="199743at2"/>
<evidence type="ECO:0000256" key="3">
    <source>
        <dbReference type="ARBA" id="ARBA00022576"/>
    </source>
</evidence>
<evidence type="ECO:0000256" key="2">
    <source>
        <dbReference type="ARBA" id="ARBA00001933"/>
    </source>
</evidence>
<comment type="cofactor">
    <cofactor evidence="1">
        <name>FMN</name>
        <dbReference type="ChEBI" id="CHEBI:58210"/>
    </cofactor>
</comment>
<dbReference type="GO" id="GO:0010181">
    <property type="term" value="F:FMN binding"/>
    <property type="evidence" value="ECO:0007669"/>
    <property type="project" value="InterPro"/>
</dbReference>
<comment type="cofactor">
    <cofactor evidence="2">
        <name>pyridoxal 5'-phosphate</name>
        <dbReference type="ChEBI" id="CHEBI:597326"/>
    </cofactor>
</comment>
<dbReference type="Gene3D" id="3.40.640.10">
    <property type="entry name" value="Type I PLP-dependent aspartate aminotransferase-like (Major domain)"/>
    <property type="match status" value="1"/>
</dbReference>
<gene>
    <name evidence="9" type="ORF">CP970_03000</name>
</gene>
<dbReference type="Gene3D" id="3.90.1150.10">
    <property type="entry name" value="Aspartate Aminotransferase, domain 1"/>
    <property type="match status" value="1"/>
</dbReference>
<comment type="similarity">
    <text evidence="6">Belongs to the FMN-dependent alpha-hydroxy acid dehydrogenase family.</text>
</comment>
<dbReference type="Proteomes" id="UP000325529">
    <property type="component" value="Chromosome"/>
</dbReference>
<dbReference type="InterPro" id="IPR015424">
    <property type="entry name" value="PyrdxlP-dep_Trfase"/>
</dbReference>
<feature type="compositionally biased region" description="Gly residues" evidence="7">
    <location>
        <begin position="45"/>
        <end position="54"/>
    </location>
</feature>
<accession>A0A5J6G333</accession>
<feature type="compositionally biased region" description="Low complexity" evidence="7">
    <location>
        <begin position="21"/>
        <end position="44"/>
    </location>
</feature>
<dbReference type="PANTHER" id="PTHR42790:SF19">
    <property type="entry name" value="KYNURENINE_ALPHA-AMINOADIPATE AMINOTRANSFERASE, MITOCHONDRIAL"/>
    <property type="match status" value="1"/>
</dbReference>
<evidence type="ECO:0000313" key="9">
    <source>
        <dbReference type="EMBL" id="QEU90009.1"/>
    </source>
</evidence>
<dbReference type="EMBL" id="CP023699">
    <property type="protein sequence ID" value="QEU90009.1"/>
    <property type="molecule type" value="Genomic_DNA"/>
</dbReference>
<name>A0A5J6G333_STRKN</name>
<dbReference type="InterPro" id="IPR012133">
    <property type="entry name" value="Alpha-hydoxy_acid_DH_FMN"/>
</dbReference>
<keyword evidence="5" id="KW-0663">Pyridoxal phosphate</keyword>
<dbReference type="InterPro" id="IPR037396">
    <property type="entry name" value="FMN_HAD"/>
</dbReference>
<keyword evidence="4 9" id="KW-0808">Transferase</keyword>
<dbReference type="InterPro" id="IPR050859">
    <property type="entry name" value="Class-I_PLP-dep_aminotransf"/>
</dbReference>
<organism evidence="9 10">
    <name type="scientific">Streptomyces kanamyceticus</name>
    <dbReference type="NCBI Taxonomy" id="1967"/>
    <lineage>
        <taxon>Bacteria</taxon>
        <taxon>Bacillati</taxon>
        <taxon>Actinomycetota</taxon>
        <taxon>Actinomycetes</taxon>
        <taxon>Kitasatosporales</taxon>
        <taxon>Streptomycetaceae</taxon>
        <taxon>Streptomyces</taxon>
    </lineage>
</organism>
<dbReference type="SUPFAM" id="SSF51395">
    <property type="entry name" value="FMN-linked oxidoreductases"/>
    <property type="match status" value="1"/>
</dbReference>
<keyword evidence="3 9" id="KW-0032">Aminotransferase</keyword>
<dbReference type="InterPro" id="IPR000262">
    <property type="entry name" value="FMN-dep_DH"/>
</dbReference>
<dbReference type="InterPro" id="IPR013785">
    <property type="entry name" value="Aldolase_TIM"/>
</dbReference>
<dbReference type="InterPro" id="IPR015422">
    <property type="entry name" value="PyrdxlP-dep_Trfase_small"/>
</dbReference>
<keyword evidence="10" id="KW-1185">Reference proteome</keyword>
<dbReference type="Pfam" id="PF01070">
    <property type="entry name" value="FMN_dh"/>
    <property type="match status" value="1"/>
</dbReference>
<proteinExistence type="inferred from homology"/>
<evidence type="ECO:0000256" key="7">
    <source>
        <dbReference type="SAM" id="MobiDB-lite"/>
    </source>
</evidence>
<dbReference type="InterPro" id="IPR015421">
    <property type="entry name" value="PyrdxlP-dep_Trfase_major"/>
</dbReference>
<dbReference type="PANTHER" id="PTHR42790">
    <property type="entry name" value="AMINOTRANSFERASE"/>
    <property type="match status" value="1"/>
</dbReference>
<evidence type="ECO:0000256" key="1">
    <source>
        <dbReference type="ARBA" id="ARBA00001917"/>
    </source>
</evidence>
<evidence type="ECO:0000313" key="10">
    <source>
        <dbReference type="Proteomes" id="UP000325529"/>
    </source>
</evidence>
<evidence type="ECO:0000259" key="8">
    <source>
        <dbReference type="PROSITE" id="PS51349"/>
    </source>
</evidence>
<dbReference type="AlphaFoldDB" id="A0A5J6G333"/>
<dbReference type="GO" id="GO:0008483">
    <property type="term" value="F:transaminase activity"/>
    <property type="evidence" value="ECO:0007669"/>
    <property type="project" value="UniProtKB-KW"/>
</dbReference>
<dbReference type="CDD" id="cd00609">
    <property type="entry name" value="AAT_like"/>
    <property type="match status" value="1"/>
</dbReference>
<dbReference type="GO" id="GO:0016491">
    <property type="term" value="F:oxidoreductase activity"/>
    <property type="evidence" value="ECO:0007669"/>
    <property type="project" value="InterPro"/>
</dbReference>
<dbReference type="Pfam" id="PF00155">
    <property type="entry name" value="Aminotran_1_2"/>
    <property type="match status" value="1"/>
</dbReference>